<protein>
    <submittedName>
        <fullName evidence="2">Uncharacterized protein</fullName>
    </submittedName>
</protein>
<dbReference type="AlphaFoldDB" id="T1GHG4"/>
<keyword evidence="3" id="KW-1185">Reference proteome</keyword>
<reference evidence="2" key="2">
    <citation type="submission" date="2015-06" db="UniProtKB">
        <authorList>
            <consortium name="EnsemblMetazoa"/>
        </authorList>
    </citation>
    <scope>IDENTIFICATION</scope>
</reference>
<dbReference type="EMBL" id="CAQQ02393596">
    <property type="status" value="NOT_ANNOTATED_CDS"/>
    <property type="molecule type" value="Genomic_DNA"/>
</dbReference>
<dbReference type="STRING" id="36166.T1GHG4"/>
<dbReference type="EnsemblMetazoa" id="MESCA002863-RA">
    <property type="protein sequence ID" value="MESCA002863-PA"/>
    <property type="gene ID" value="MESCA002863"/>
</dbReference>
<dbReference type="OMA" id="ERETTHH"/>
<sequence>MNADLASVDSSDTFASCQTHPFLSEADLTDMAYDSEKCGSSAFDIDMDNLYINSKMQMPISQVKKSASGDTALRNLANSEPSETDALFPKPTPHLPHSNSRSSLNDSATSSSVPKHRKTRFQQQRQNQEQQQQTGTKPKARFDFEAAGAQETSADNTALSGSGSKKKKSSFIPSKSLATATKLINQHLFGIQNTTVKAKFESKHSSSIDSIDVSPNLDHHRRNKSILKNKTEAGRILTDPESERLLADNMSGSGVSDNGTVMGESGSEYSPNKIPHSVLASKSISPPPLRHRTLLNQRSGPALLQSSSMSLPPLSTSTLMRQHHQSTSKFQTPRYALEEQVMKHVKPHLIRSSAAGMDHKYDSSNRESSLGESYKD</sequence>
<dbReference type="Proteomes" id="UP000015102">
    <property type="component" value="Unassembled WGS sequence"/>
</dbReference>
<feature type="region of interest" description="Disordered" evidence="1">
    <location>
        <begin position="349"/>
        <end position="376"/>
    </location>
</feature>
<feature type="compositionally biased region" description="Polar residues" evidence="1">
    <location>
        <begin position="366"/>
        <end position="376"/>
    </location>
</feature>
<feature type="compositionally biased region" description="Polar residues" evidence="1">
    <location>
        <begin position="97"/>
        <end position="113"/>
    </location>
</feature>
<dbReference type="HOGENOM" id="CLU_736284_0_0_1"/>
<proteinExistence type="predicted"/>
<evidence type="ECO:0000313" key="3">
    <source>
        <dbReference type="Proteomes" id="UP000015102"/>
    </source>
</evidence>
<name>T1GHG4_MEGSC</name>
<accession>T1GHG4</accession>
<feature type="compositionally biased region" description="Low complexity" evidence="1">
    <location>
        <begin position="122"/>
        <end position="133"/>
    </location>
</feature>
<feature type="compositionally biased region" description="Polar residues" evidence="1">
    <location>
        <begin position="150"/>
        <end position="159"/>
    </location>
</feature>
<reference evidence="3" key="1">
    <citation type="submission" date="2013-02" db="EMBL/GenBank/DDBJ databases">
        <authorList>
            <person name="Hughes D."/>
        </authorList>
    </citation>
    <scope>NUCLEOTIDE SEQUENCE</scope>
    <source>
        <strain>Durham</strain>
        <strain evidence="3">NC isolate 2 -- Noor lab</strain>
    </source>
</reference>
<evidence type="ECO:0000313" key="2">
    <source>
        <dbReference type="EnsemblMetazoa" id="MESCA002863-PA"/>
    </source>
</evidence>
<evidence type="ECO:0000256" key="1">
    <source>
        <dbReference type="SAM" id="MobiDB-lite"/>
    </source>
</evidence>
<feature type="region of interest" description="Disordered" evidence="1">
    <location>
        <begin position="79"/>
        <end position="172"/>
    </location>
</feature>
<organism evidence="2 3">
    <name type="scientific">Megaselia scalaris</name>
    <name type="common">Humpbacked fly</name>
    <name type="synonym">Phora scalaris</name>
    <dbReference type="NCBI Taxonomy" id="36166"/>
    <lineage>
        <taxon>Eukaryota</taxon>
        <taxon>Metazoa</taxon>
        <taxon>Ecdysozoa</taxon>
        <taxon>Arthropoda</taxon>
        <taxon>Hexapoda</taxon>
        <taxon>Insecta</taxon>
        <taxon>Pterygota</taxon>
        <taxon>Neoptera</taxon>
        <taxon>Endopterygota</taxon>
        <taxon>Diptera</taxon>
        <taxon>Brachycera</taxon>
        <taxon>Muscomorpha</taxon>
        <taxon>Platypezoidea</taxon>
        <taxon>Phoridae</taxon>
        <taxon>Megaseliini</taxon>
        <taxon>Megaselia</taxon>
    </lineage>
</organism>